<accession>A0A8J9Y7U7</accession>
<protein>
    <recommendedName>
        <fullName evidence="2">Kazal-like domain-containing protein</fullName>
    </recommendedName>
</protein>
<dbReference type="Proteomes" id="UP000838878">
    <property type="component" value="Chromosome 2"/>
</dbReference>
<feature type="chain" id="PRO_5035445550" description="Kazal-like domain-containing protein" evidence="1">
    <location>
        <begin position="19"/>
        <end position="149"/>
    </location>
</feature>
<proteinExistence type="predicted"/>
<feature type="signal peptide" evidence="1">
    <location>
        <begin position="1"/>
        <end position="18"/>
    </location>
</feature>
<evidence type="ECO:0000313" key="3">
    <source>
        <dbReference type="EMBL" id="CAH0720629.1"/>
    </source>
</evidence>
<dbReference type="SMART" id="SM00280">
    <property type="entry name" value="KAZAL"/>
    <property type="match status" value="1"/>
</dbReference>
<dbReference type="InterPro" id="IPR036058">
    <property type="entry name" value="Kazal_dom_sf"/>
</dbReference>
<dbReference type="Gene3D" id="3.30.60.30">
    <property type="match status" value="1"/>
</dbReference>
<sequence>MLLILSVILITFIQTLHAIDWGCSSNDPVCGADGKSYNNICEFNNAKSEDGDLTILYEGRCLIGLTSYDGKKKQEPKDQDTLKSKYKALKKIPKQNLVQQIPVYAGDPEILFIFSKCFRKCRIDCPRQIIFVNKVIYFTPPCMRCCLSN</sequence>
<feature type="non-terminal residue" evidence="3">
    <location>
        <position position="149"/>
    </location>
</feature>
<dbReference type="PROSITE" id="PS51465">
    <property type="entry name" value="KAZAL_2"/>
    <property type="match status" value="1"/>
</dbReference>
<dbReference type="CDD" id="cd00104">
    <property type="entry name" value="KAZAL_FS"/>
    <property type="match status" value="1"/>
</dbReference>
<keyword evidence="4" id="KW-1185">Reference proteome</keyword>
<dbReference type="EMBL" id="OV170222">
    <property type="protein sequence ID" value="CAH0720629.1"/>
    <property type="molecule type" value="Genomic_DNA"/>
</dbReference>
<organism evidence="3 4">
    <name type="scientific">Brenthis ino</name>
    <name type="common">lesser marbled fritillary</name>
    <dbReference type="NCBI Taxonomy" id="405034"/>
    <lineage>
        <taxon>Eukaryota</taxon>
        <taxon>Metazoa</taxon>
        <taxon>Ecdysozoa</taxon>
        <taxon>Arthropoda</taxon>
        <taxon>Hexapoda</taxon>
        <taxon>Insecta</taxon>
        <taxon>Pterygota</taxon>
        <taxon>Neoptera</taxon>
        <taxon>Endopterygota</taxon>
        <taxon>Lepidoptera</taxon>
        <taxon>Glossata</taxon>
        <taxon>Ditrysia</taxon>
        <taxon>Papilionoidea</taxon>
        <taxon>Nymphalidae</taxon>
        <taxon>Heliconiinae</taxon>
        <taxon>Argynnini</taxon>
        <taxon>Brenthis</taxon>
    </lineage>
</organism>
<keyword evidence="1" id="KW-0732">Signal</keyword>
<reference evidence="3" key="1">
    <citation type="submission" date="2021-12" db="EMBL/GenBank/DDBJ databases">
        <authorList>
            <person name="Martin H S."/>
        </authorList>
    </citation>
    <scope>NUCLEOTIDE SEQUENCE</scope>
</reference>
<dbReference type="OrthoDB" id="6906769at2759"/>
<evidence type="ECO:0000259" key="2">
    <source>
        <dbReference type="PROSITE" id="PS51465"/>
    </source>
</evidence>
<dbReference type="AlphaFoldDB" id="A0A8J9Y7U7"/>
<feature type="domain" description="Kazal-like" evidence="2">
    <location>
        <begin position="25"/>
        <end position="63"/>
    </location>
</feature>
<evidence type="ECO:0000256" key="1">
    <source>
        <dbReference type="SAM" id="SignalP"/>
    </source>
</evidence>
<name>A0A8J9Y7U7_9NEOP</name>
<dbReference type="SUPFAM" id="SSF100895">
    <property type="entry name" value="Kazal-type serine protease inhibitors"/>
    <property type="match status" value="1"/>
</dbReference>
<gene>
    <name evidence="3" type="ORF">BINO364_LOCUS6839</name>
</gene>
<dbReference type="Pfam" id="PF07648">
    <property type="entry name" value="Kazal_2"/>
    <property type="match status" value="1"/>
</dbReference>
<evidence type="ECO:0000313" key="4">
    <source>
        <dbReference type="Proteomes" id="UP000838878"/>
    </source>
</evidence>
<dbReference type="InterPro" id="IPR002350">
    <property type="entry name" value="Kazal_dom"/>
</dbReference>